<comment type="caution">
    <text evidence="2">The sequence shown here is derived from an EMBL/GenBank/DDBJ whole genome shotgun (WGS) entry which is preliminary data.</text>
</comment>
<name>A0ABD0UNI6_DENTH</name>
<evidence type="ECO:0000256" key="1">
    <source>
        <dbReference type="SAM" id="MobiDB-lite"/>
    </source>
</evidence>
<proteinExistence type="predicted"/>
<feature type="region of interest" description="Disordered" evidence="1">
    <location>
        <begin position="68"/>
        <end position="98"/>
    </location>
</feature>
<dbReference type="Proteomes" id="UP001552299">
    <property type="component" value="Unassembled WGS sequence"/>
</dbReference>
<sequence length="98" mass="10886">MLSNIKNFSSAEFNILPRVSVPPAIIAFSPRLADPNKHLGKFISFPRDQELVNMLYLNKMCEVTSFPKTRSSVPTANDSLSEHMKHSLGGIRGRGITN</sequence>
<dbReference type="EMBL" id="JANQDX010000014">
    <property type="protein sequence ID" value="KAL0911977.1"/>
    <property type="molecule type" value="Genomic_DNA"/>
</dbReference>
<organism evidence="2 3">
    <name type="scientific">Dendrobium thyrsiflorum</name>
    <name type="common">Pinecone-like raceme dendrobium</name>
    <name type="synonym">Orchid</name>
    <dbReference type="NCBI Taxonomy" id="117978"/>
    <lineage>
        <taxon>Eukaryota</taxon>
        <taxon>Viridiplantae</taxon>
        <taxon>Streptophyta</taxon>
        <taxon>Embryophyta</taxon>
        <taxon>Tracheophyta</taxon>
        <taxon>Spermatophyta</taxon>
        <taxon>Magnoliopsida</taxon>
        <taxon>Liliopsida</taxon>
        <taxon>Asparagales</taxon>
        <taxon>Orchidaceae</taxon>
        <taxon>Epidendroideae</taxon>
        <taxon>Malaxideae</taxon>
        <taxon>Dendrobiinae</taxon>
        <taxon>Dendrobium</taxon>
    </lineage>
</organism>
<evidence type="ECO:0000313" key="3">
    <source>
        <dbReference type="Proteomes" id="UP001552299"/>
    </source>
</evidence>
<gene>
    <name evidence="2" type="ORF">M5K25_017917</name>
</gene>
<feature type="compositionally biased region" description="Polar residues" evidence="1">
    <location>
        <begin position="68"/>
        <end position="79"/>
    </location>
</feature>
<keyword evidence="3" id="KW-1185">Reference proteome</keyword>
<reference evidence="2 3" key="1">
    <citation type="journal article" date="2024" name="Plant Biotechnol. J.">
        <title>Dendrobium thyrsiflorum genome and its molecular insights into genes involved in important horticultural traits.</title>
        <authorList>
            <person name="Chen B."/>
            <person name="Wang J.Y."/>
            <person name="Zheng P.J."/>
            <person name="Li K.L."/>
            <person name="Liang Y.M."/>
            <person name="Chen X.F."/>
            <person name="Zhang C."/>
            <person name="Zhao X."/>
            <person name="He X."/>
            <person name="Zhang G.Q."/>
            <person name="Liu Z.J."/>
            <person name="Xu Q."/>
        </authorList>
    </citation>
    <scope>NUCLEOTIDE SEQUENCE [LARGE SCALE GENOMIC DNA]</scope>
    <source>
        <strain evidence="2">GZMU011</strain>
    </source>
</reference>
<evidence type="ECO:0000313" key="2">
    <source>
        <dbReference type="EMBL" id="KAL0911977.1"/>
    </source>
</evidence>
<accession>A0ABD0UNI6</accession>
<protein>
    <submittedName>
        <fullName evidence="2">Uncharacterized protein</fullName>
    </submittedName>
</protein>
<dbReference type="AlphaFoldDB" id="A0ABD0UNI6"/>